<proteinExistence type="inferred from homology"/>
<evidence type="ECO:0000313" key="5">
    <source>
        <dbReference type="EMBL" id="EFA75685.1"/>
    </source>
</evidence>
<dbReference type="Pfam" id="PF03372">
    <property type="entry name" value="Exo_endo_phos"/>
    <property type="match status" value="1"/>
</dbReference>
<evidence type="ECO:0000313" key="6">
    <source>
        <dbReference type="Proteomes" id="UP000001396"/>
    </source>
</evidence>
<dbReference type="RefSeq" id="XP_020427819.1">
    <property type="nucleotide sequence ID" value="XM_020581503.1"/>
</dbReference>
<keyword evidence="3" id="KW-0378">Hydrolase</keyword>
<accession>D3BSB2</accession>
<organism evidence="5 6">
    <name type="scientific">Heterostelium pallidum (strain ATCC 26659 / Pp 5 / PN500)</name>
    <name type="common">Cellular slime mold</name>
    <name type="synonym">Polysphondylium pallidum</name>
    <dbReference type="NCBI Taxonomy" id="670386"/>
    <lineage>
        <taxon>Eukaryota</taxon>
        <taxon>Amoebozoa</taxon>
        <taxon>Evosea</taxon>
        <taxon>Eumycetozoa</taxon>
        <taxon>Dictyostelia</taxon>
        <taxon>Acytosteliales</taxon>
        <taxon>Acytosteliaceae</taxon>
        <taxon>Heterostelium</taxon>
    </lineage>
</organism>
<dbReference type="EMBL" id="ADBJ01000051">
    <property type="protein sequence ID" value="EFA75685.1"/>
    <property type="molecule type" value="Genomic_DNA"/>
</dbReference>
<dbReference type="PANTHER" id="PTHR16320:SF1">
    <property type="entry name" value="SPHINGOMYELINASE DDB_G0288017"/>
    <property type="match status" value="1"/>
</dbReference>
<dbReference type="GO" id="GO:0005576">
    <property type="term" value="C:extracellular region"/>
    <property type="evidence" value="ECO:0007669"/>
    <property type="project" value="InterPro"/>
</dbReference>
<sequence>MVSQDVLMNLHIKLLTYNVFIRPPGIRNNFNDYKDERLECMISTDLGAEKLIKSFTSQSGVPYSLYTVDKDRFPTIPYLSPWRSPRPPKLLSPVSERKLKEQHQRYAKLDTSILGQYDIICFQELFSAFSYRQRRFLERATAQGFKYHATSPLPSYLKSTFLVDGGVAIISKYPIVKQEYLLYQQGVDSDMLAAKGAIYAKIEIEKNKHYIHLFSTHLQASYVHPNSTTESTDNVKNDSVRTKQLNQLREFMHLMTSNDQYPIILAGDLNVDSRVSKTSHDSGSDTKEYLEMIDLISNKNHLDGQVQLFEMLDLLKNDTGLHPPTVGDATDVNGVLSAKETALTNKNDYCCMKSLDYIFLVNRIQPSHLSVDNADSNQKNHNNNNNILVPGTTKVEPFFIEGFPFSQLSDHYGVSTELKFV</sequence>
<dbReference type="Gene3D" id="3.60.10.10">
    <property type="entry name" value="Endonuclease/exonuclease/phosphatase"/>
    <property type="match status" value="1"/>
</dbReference>
<dbReference type="EC" id="3.1.4.12" evidence="2"/>
<evidence type="ECO:0000256" key="3">
    <source>
        <dbReference type="ARBA" id="ARBA00022801"/>
    </source>
</evidence>
<dbReference type="InterPro" id="IPR005135">
    <property type="entry name" value="Endo/exonuclease/phosphatase"/>
</dbReference>
<evidence type="ECO:0000256" key="2">
    <source>
        <dbReference type="ARBA" id="ARBA00012369"/>
    </source>
</evidence>
<dbReference type="STRING" id="670386.D3BSB2"/>
<dbReference type="InParanoid" id="D3BSB2"/>
<evidence type="ECO:0000256" key="1">
    <source>
        <dbReference type="ARBA" id="ARBA00006335"/>
    </source>
</evidence>
<dbReference type="AlphaFoldDB" id="D3BSB2"/>
<dbReference type="Proteomes" id="UP000001396">
    <property type="component" value="Unassembled WGS sequence"/>
</dbReference>
<dbReference type="InterPro" id="IPR036691">
    <property type="entry name" value="Endo/exonu/phosph_ase_sf"/>
</dbReference>
<dbReference type="PANTHER" id="PTHR16320">
    <property type="entry name" value="SPHINGOMYELINASE FAMILY MEMBER"/>
    <property type="match status" value="1"/>
</dbReference>
<dbReference type="InterPro" id="IPR017766">
    <property type="entry name" value="Sphingomyelinase/PLipase_C"/>
</dbReference>
<comment type="caution">
    <text evidence="5">The sequence shown here is derived from an EMBL/GenBank/DDBJ whole genome shotgun (WGS) entry which is preliminary data.</text>
</comment>
<gene>
    <name evidence="5" type="ORF">PPL_10738</name>
</gene>
<dbReference type="CDD" id="cd09078">
    <property type="entry name" value="nSMase"/>
    <property type="match status" value="1"/>
</dbReference>
<name>D3BSB2_HETP5</name>
<evidence type="ECO:0000259" key="4">
    <source>
        <dbReference type="Pfam" id="PF03372"/>
    </source>
</evidence>
<comment type="similarity">
    <text evidence="1">Belongs to the neutral sphingomyelinase family.</text>
</comment>
<dbReference type="InterPro" id="IPR038772">
    <property type="entry name" value="Sph/SMPD2-like"/>
</dbReference>
<dbReference type="OMA" id="ANDSYIH"/>
<dbReference type="GO" id="GO:0005737">
    <property type="term" value="C:cytoplasm"/>
    <property type="evidence" value="ECO:0007669"/>
    <property type="project" value="TreeGrafter"/>
</dbReference>
<dbReference type="SUPFAM" id="SSF56219">
    <property type="entry name" value="DNase I-like"/>
    <property type="match status" value="1"/>
</dbReference>
<keyword evidence="6" id="KW-1185">Reference proteome</keyword>
<reference evidence="5 6" key="1">
    <citation type="journal article" date="2011" name="Genome Res.">
        <title>Phylogeny-wide analysis of social amoeba genomes highlights ancient origins for complex intercellular communication.</title>
        <authorList>
            <person name="Heidel A.J."/>
            <person name="Lawal H.M."/>
            <person name="Felder M."/>
            <person name="Schilde C."/>
            <person name="Helps N.R."/>
            <person name="Tunggal B."/>
            <person name="Rivero F."/>
            <person name="John U."/>
            <person name="Schleicher M."/>
            <person name="Eichinger L."/>
            <person name="Platzer M."/>
            <person name="Noegel A.A."/>
            <person name="Schaap P."/>
            <person name="Gloeckner G."/>
        </authorList>
    </citation>
    <scope>NUCLEOTIDE SEQUENCE [LARGE SCALE GENOMIC DNA]</scope>
    <source>
        <strain evidence="6">ATCC 26659 / Pp 5 / PN500</strain>
    </source>
</reference>
<feature type="domain" description="Endonuclease/exonuclease/phosphatase" evidence="4">
    <location>
        <begin position="112"/>
        <end position="274"/>
    </location>
</feature>
<dbReference type="GO" id="GO:0004767">
    <property type="term" value="F:sphingomyelin phosphodiesterase activity"/>
    <property type="evidence" value="ECO:0007669"/>
    <property type="project" value="UniProtKB-EC"/>
</dbReference>
<dbReference type="GeneID" id="31366207"/>
<protein>
    <recommendedName>
        <fullName evidence="2">sphingomyelin phosphodiesterase</fullName>
        <ecNumber evidence="2">3.1.4.12</ecNumber>
    </recommendedName>
</protein>